<feature type="compositionally biased region" description="Acidic residues" evidence="2">
    <location>
        <begin position="91"/>
        <end position="101"/>
    </location>
</feature>
<evidence type="ECO:0000259" key="4">
    <source>
        <dbReference type="PROSITE" id="PS50076"/>
    </source>
</evidence>
<dbReference type="CDD" id="cd06257">
    <property type="entry name" value="DnaJ"/>
    <property type="match status" value="1"/>
</dbReference>
<dbReference type="EMBL" id="QTSU01000001">
    <property type="protein sequence ID" value="RDZ28128.1"/>
    <property type="molecule type" value="Genomic_DNA"/>
</dbReference>
<evidence type="ECO:0000313" key="6">
    <source>
        <dbReference type="Proteomes" id="UP000264492"/>
    </source>
</evidence>
<proteinExistence type="predicted"/>
<keyword evidence="3" id="KW-0472">Membrane</keyword>
<dbReference type="Proteomes" id="UP000264492">
    <property type="component" value="Unassembled WGS sequence"/>
</dbReference>
<feature type="transmembrane region" description="Helical" evidence="3">
    <location>
        <begin position="241"/>
        <end position="260"/>
    </location>
</feature>
<organism evidence="5 6">
    <name type="scientific">Lysobacter silvisoli</name>
    <dbReference type="NCBI Taxonomy" id="2293254"/>
    <lineage>
        <taxon>Bacteria</taxon>
        <taxon>Pseudomonadati</taxon>
        <taxon>Pseudomonadota</taxon>
        <taxon>Gammaproteobacteria</taxon>
        <taxon>Lysobacterales</taxon>
        <taxon>Lysobacteraceae</taxon>
        <taxon>Lysobacter</taxon>
    </lineage>
</organism>
<evidence type="ECO:0000256" key="2">
    <source>
        <dbReference type="SAM" id="MobiDB-lite"/>
    </source>
</evidence>
<evidence type="ECO:0000313" key="5">
    <source>
        <dbReference type="EMBL" id="RDZ28128.1"/>
    </source>
</evidence>
<evidence type="ECO:0000256" key="1">
    <source>
        <dbReference type="ARBA" id="ARBA00023186"/>
    </source>
</evidence>
<feature type="transmembrane region" description="Helical" evidence="3">
    <location>
        <begin position="406"/>
        <end position="426"/>
    </location>
</feature>
<feature type="transmembrane region" description="Helical" evidence="3">
    <location>
        <begin position="299"/>
        <end position="317"/>
    </location>
</feature>
<dbReference type="OrthoDB" id="5524449at2"/>
<dbReference type="RefSeq" id="WP_115857570.1">
    <property type="nucleotide sequence ID" value="NZ_QTSU01000001.1"/>
</dbReference>
<feature type="transmembrane region" description="Helical" evidence="3">
    <location>
        <begin position="370"/>
        <end position="394"/>
    </location>
</feature>
<feature type="domain" description="J" evidence="4">
    <location>
        <begin position="3"/>
        <end position="63"/>
    </location>
</feature>
<feature type="transmembrane region" description="Helical" evidence="3">
    <location>
        <begin position="468"/>
        <end position="489"/>
    </location>
</feature>
<feature type="region of interest" description="Disordered" evidence="2">
    <location>
        <begin position="56"/>
        <end position="104"/>
    </location>
</feature>
<keyword evidence="3" id="KW-1133">Transmembrane helix</keyword>
<keyword evidence="1" id="KW-0143">Chaperone</keyword>
<feature type="transmembrane region" description="Helical" evidence="3">
    <location>
        <begin position="329"/>
        <end position="350"/>
    </location>
</feature>
<dbReference type="AlphaFoldDB" id="A0A371K2L3"/>
<dbReference type="SMART" id="SM00271">
    <property type="entry name" value="DnaJ"/>
    <property type="match status" value="1"/>
</dbReference>
<dbReference type="Gene3D" id="1.10.287.110">
    <property type="entry name" value="DnaJ domain"/>
    <property type="match status" value="1"/>
</dbReference>
<name>A0A371K2L3_9GAMM</name>
<dbReference type="SUPFAM" id="SSF46565">
    <property type="entry name" value="Chaperone J-domain"/>
    <property type="match status" value="1"/>
</dbReference>
<dbReference type="PROSITE" id="PS50076">
    <property type="entry name" value="DNAJ_2"/>
    <property type="match status" value="1"/>
</dbReference>
<feature type="transmembrane region" description="Helical" evidence="3">
    <location>
        <begin position="438"/>
        <end position="456"/>
    </location>
</feature>
<comment type="caution">
    <text evidence="5">The sequence shown here is derived from an EMBL/GenBank/DDBJ whole genome shotgun (WGS) entry which is preliminary data.</text>
</comment>
<reference evidence="5 6" key="1">
    <citation type="submission" date="2018-08" db="EMBL/GenBank/DDBJ databases">
        <title>Lysobacter sp. zong2l5, whole genome shotgun sequence.</title>
        <authorList>
            <person name="Zhang X."/>
            <person name="Feng G."/>
            <person name="Zhu H."/>
        </authorList>
    </citation>
    <scope>NUCLEOTIDE SEQUENCE [LARGE SCALE GENOMIC DNA]</scope>
    <source>
        <strain evidence="6">zong2l5</strain>
    </source>
</reference>
<keyword evidence="6" id="KW-1185">Reference proteome</keyword>
<accession>A0A371K2L3</accession>
<sequence>MRNPFALLGLKRDADEAAIKRAYAQRLRQNRPDEDPAAFQALNEAYRRCLEIAANRDEWQDDDEEMPLPSEVAGSGGAADAADEAQPSPYDADEVDETSEDDSPRFVRRSFDVDGFLHELSERAQTDPPHALDAWLRSLEPLYSLELKQALRTPVASMLAHNDPLPPPHALRLILQFFDLDGVSSDDDWLRRQLSERLREAHEAHALDQEIARYRSPGEETPVDREMMHELLGPRRWLRRLFLLLVPLLPSRLMSLLLTLEQDYPSAADARLSPESKDFWRRVTDRDNLNWRRLMVTPLRMALYGGGLLGLVALFDANTRPLQDVAMSFAVLTGVLLAWTLITTACRRLATHLERMRGYYPPLLYAGLWFAAGLIASHWWPAVAIILLFAVGYVWSLPRSWPEHMVVVAAMMTGAFATHMIGRFALNGGQSEGLTILNSAYAGAIPVLHDLLYAWCKRLSLDEARRRVGWTGWIAAAHMILAASLPMWLSLLKH</sequence>
<evidence type="ECO:0000256" key="3">
    <source>
        <dbReference type="SAM" id="Phobius"/>
    </source>
</evidence>
<keyword evidence="3" id="KW-0812">Transmembrane</keyword>
<gene>
    <name evidence="5" type="ORF">DX914_03005</name>
</gene>
<dbReference type="InterPro" id="IPR036869">
    <property type="entry name" value="J_dom_sf"/>
</dbReference>
<dbReference type="InterPro" id="IPR001623">
    <property type="entry name" value="DnaJ_domain"/>
</dbReference>
<protein>
    <recommendedName>
        <fullName evidence="4">J domain-containing protein</fullName>
    </recommendedName>
</protein>